<comment type="caution">
    <text evidence="9">The sequence shown here is derived from an EMBL/GenBank/DDBJ whole genome shotgun (WGS) entry which is preliminary data.</text>
</comment>
<dbReference type="RefSeq" id="WP_210029170.1">
    <property type="nucleotide sequence ID" value="NZ_JAGINU010000001.1"/>
</dbReference>
<keyword evidence="4" id="KW-0547">Nucleotide-binding</keyword>
<keyword evidence="6" id="KW-0342">GTP-binding</keyword>
<gene>
    <name evidence="9" type="ORF">JOF36_004025</name>
</gene>
<keyword evidence="7" id="KW-0501">Molybdenum cofactor biosynthesis</keyword>
<evidence type="ECO:0000256" key="3">
    <source>
        <dbReference type="ARBA" id="ARBA00022723"/>
    </source>
</evidence>
<keyword evidence="1" id="KW-0963">Cytoplasm</keyword>
<evidence type="ECO:0000256" key="1">
    <source>
        <dbReference type="ARBA" id="ARBA00022490"/>
    </source>
</evidence>
<dbReference type="Gene3D" id="3.90.550.10">
    <property type="entry name" value="Spore Coat Polysaccharide Biosynthesis Protein SpsA, Chain A"/>
    <property type="match status" value="1"/>
</dbReference>
<keyword evidence="2 9" id="KW-0808">Transferase</keyword>
<evidence type="ECO:0000256" key="5">
    <source>
        <dbReference type="ARBA" id="ARBA00022842"/>
    </source>
</evidence>
<evidence type="ECO:0000256" key="7">
    <source>
        <dbReference type="ARBA" id="ARBA00023150"/>
    </source>
</evidence>
<accession>A0ABS4VWQ1</accession>
<dbReference type="EC" id="2.7.7.77" evidence="9"/>
<evidence type="ECO:0000313" key="10">
    <source>
        <dbReference type="Proteomes" id="UP001519295"/>
    </source>
</evidence>
<evidence type="ECO:0000313" key="9">
    <source>
        <dbReference type="EMBL" id="MBP2368329.1"/>
    </source>
</evidence>
<evidence type="ECO:0000256" key="6">
    <source>
        <dbReference type="ARBA" id="ARBA00023134"/>
    </source>
</evidence>
<evidence type="ECO:0000259" key="8">
    <source>
        <dbReference type="Pfam" id="PF12804"/>
    </source>
</evidence>
<dbReference type="EMBL" id="JAGINU010000001">
    <property type="protein sequence ID" value="MBP2368329.1"/>
    <property type="molecule type" value="Genomic_DNA"/>
</dbReference>
<dbReference type="InterPro" id="IPR029044">
    <property type="entry name" value="Nucleotide-diphossugar_trans"/>
</dbReference>
<dbReference type="PANTHER" id="PTHR19136:SF81">
    <property type="entry name" value="MOLYBDENUM COFACTOR GUANYLYLTRANSFERASE"/>
    <property type="match status" value="1"/>
</dbReference>
<proteinExistence type="predicted"/>
<dbReference type="InterPro" id="IPR025877">
    <property type="entry name" value="MobA-like_NTP_Trfase"/>
</dbReference>
<reference evidence="9 10" key="1">
    <citation type="submission" date="2021-03" db="EMBL/GenBank/DDBJ databases">
        <title>Sequencing the genomes of 1000 actinobacteria strains.</title>
        <authorList>
            <person name="Klenk H.-P."/>
        </authorList>
    </citation>
    <scope>NUCLEOTIDE SEQUENCE [LARGE SCALE GENOMIC DNA]</scope>
    <source>
        <strain evidence="9 10">DSM 45256</strain>
    </source>
</reference>
<sequence>MRGYGGRRPGAGIVLAGGRSSRMGAPKADLGWHGAPLLTRAVAVLGRAVDGPVVVVRAHGQALPALPPGTEVSDDPVPGLGPLPAIGVGLGAVADRAEAAVVVSTDLPLLHPAFAARVLDLLRGHDVALPVAHGHHQPLAAAYRTGLSGTIAELTAAGQGRPPSLFARVDVHRIPEESLRSDPVLARLDPRLDSLTNVNTPDEYAAALARPLPAVRLYDGDRARTVWAATAGQLDVPVTACGETVAPHGILPAWFPLVAGDEVAAER</sequence>
<dbReference type="GO" id="GO:0061603">
    <property type="term" value="F:molybdenum cofactor guanylyltransferase activity"/>
    <property type="evidence" value="ECO:0007669"/>
    <property type="project" value="UniProtKB-EC"/>
</dbReference>
<evidence type="ECO:0000256" key="2">
    <source>
        <dbReference type="ARBA" id="ARBA00022679"/>
    </source>
</evidence>
<keyword evidence="3" id="KW-0479">Metal-binding</keyword>
<keyword evidence="5" id="KW-0460">Magnesium</keyword>
<dbReference type="Proteomes" id="UP001519295">
    <property type="component" value="Unassembled WGS sequence"/>
</dbReference>
<feature type="domain" description="MobA-like NTP transferase" evidence="8">
    <location>
        <begin position="12"/>
        <end position="160"/>
    </location>
</feature>
<dbReference type="Pfam" id="PF12804">
    <property type="entry name" value="NTP_transf_3"/>
    <property type="match status" value="1"/>
</dbReference>
<evidence type="ECO:0000256" key="4">
    <source>
        <dbReference type="ARBA" id="ARBA00022741"/>
    </source>
</evidence>
<dbReference type="CDD" id="cd02503">
    <property type="entry name" value="MobA"/>
    <property type="match status" value="1"/>
</dbReference>
<dbReference type="PANTHER" id="PTHR19136">
    <property type="entry name" value="MOLYBDENUM COFACTOR GUANYLYLTRANSFERASE"/>
    <property type="match status" value="1"/>
</dbReference>
<dbReference type="InterPro" id="IPR013482">
    <property type="entry name" value="Molybde_CF_guanTrfase"/>
</dbReference>
<dbReference type="SUPFAM" id="SSF53448">
    <property type="entry name" value="Nucleotide-diphospho-sugar transferases"/>
    <property type="match status" value="1"/>
</dbReference>
<keyword evidence="10" id="KW-1185">Reference proteome</keyword>
<keyword evidence="9" id="KW-0548">Nucleotidyltransferase</keyword>
<protein>
    <submittedName>
        <fullName evidence="9">Molybdopterin-guanine dinucleotide biosynthesis protein A</fullName>
        <ecNumber evidence="9">2.7.7.77</ecNumber>
    </submittedName>
</protein>
<organism evidence="9 10">
    <name type="scientific">Pseudonocardia parietis</name>
    <dbReference type="NCBI Taxonomy" id="570936"/>
    <lineage>
        <taxon>Bacteria</taxon>
        <taxon>Bacillati</taxon>
        <taxon>Actinomycetota</taxon>
        <taxon>Actinomycetes</taxon>
        <taxon>Pseudonocardiales</taxon>
        <taxon>Pseudonocardiaceae</taxon>
        <taxon>Pseudonocardia</taxon>
    </lineage>
</organism>
<name>A0ABS4VWQ1_9PSEU</name>